<keyword evidence="3" id="KW-1185">Reference proteome</keyword>
<name>A0AAV7WPA3_PLEWA</name>
<sequence length="128" mass="13764">MAGSGAGYPKWRGANSGRPTWFCSLLSSGKRRAWIRYAERVRRGEAQWWKPVWRGSQKARCPIGGKKEPGKPAGAQRGRQLPTRGASAQKGRAGATDRAAWIACLSLPQLLGKALKPGVGAQRPGGGW</sequence>
<reference evidence="2" key="1">
    <citation type="journal article" date="2022" name="bioRxiv">
        <title>Sequencing and chromosome-scale assembly of the giantPleurodeles waltlgenome.</title>
        <authorList>
            <person name="Brown T."/>
            <person name="Elewa A."/>
            <person name="Iarovenko S."/>
            <person name="Subramanian E."/>
            <person name="Araus A.J."/>
            <person name="Petzold A."/>
            <person name="Susuki M."/>
            <person name="Suzuki K.-i.T."/>
            <person name="Hayashi T."/>
            <person name="Toyoda A."/>
            <person name="Oliveira C."/>
            <person name="Osipova E."/>
            <person name="Leigh N.D."/>
            <person name="Simon A."/>
            <person name="Yun M.H."/>
        </authorList>
    </citation>
    <scope>NUCLEOTIDE SEQUENCE</scope>
    <source>
        <strain evidence="2">20211129_DDA</strain>
        <tissue evidence="2">Liver</tissue>
    </source>
</reference>
<organism evidence="2 3">
    <name type="scientific">Pleurodeles waltl</name>
    <name type="common">Iberian ribbed newt</name>
    <dbReference type="NCBI Taxonomy" id="8319"/>
    <lineage>
        <taxon>Eukaryota</taxon>
        <taxon>Metazoa</taxon>
        <taxon>Chordata</taxon>
        <taxon>Craniata</taxon>
        <taxon>Vertebrata</taxon>
        <taxon>Euteleostomi</taxon>
        <taxon>Amphibia</taxon>
        <taxon>Batrachia</taxon>
        <taxon>Caudata</taxon>
        <taxon>Salamandroidea</taxon>
        <taxon>Salamandridae</taxon>
        <taxon>Pleurodelinae</taxon>
        <taxon>Pleurodeles</taxon>
    </lineage>
</organism>
<dbReference type="Proteomes" id="UP001066276">
    <property type="component" value="Chromosome 1_1"/>
</dbReference>
<gene>
    <name evidence="2" type="ORF">NDU88_001420</name>
</gene>
<evidence type="ECO:0000313" key="2">
    <source>
        <dbReference type="EMBL" id="KAJ1213789.1"/>
    </source>
</evidence>
<dbReference type="EMBL" id="JANPWB010000001">
    <property type="protein sequence ID" value="KAJ1213789.1"/>
    <property type="molecule type" value="Genomic_DNA"/>
</dbReference>
<evidence type="ECO:0000313" key="3">
    <source>
        <dbReference type="Proteomes" id="UP001066276"/>
    </source>
</evidence>
<protein>
    <submittedName>
        <fullName evidence="2">Uncharacterized protein</fullName>
    </submittedName>
</protein>
<proteinExistence type="predicted"/>
<comment type="caution">
    <text evidence="2">The sequence shown here is derived from an EMBL/GenBank/DDBJ whole genome shotgun (WGS) entry which is preliminary data.</text>
</comment>
<feature type="region of interest" description="Disordered" evidence="1">
    <location>
        <begin position="58"/>
        <end position="93"/>
    </location>
</feature>
<accession>A0AAV7WPA3</accession>
<dbReference type="AlphaFoldDB" id="A0AAV7WPA3"/>
<evidence type="ECO:0000256" key="1">
    <source>
        <dbReference type="SAM" id="MobiDB-lite"/>
    </source>
</evidence>